<protein>
    <submittedName>
        <fullName evidence="3">Glycosyltransferase</fullName>
    </submittedName>
</protein>
<evidence type="ECO:0000313" key="3">
    <source>
        <dbReference type="EMBL" id="MBF9197546.1"/>
    </source>
</evidence>
<dbReference type="InterPro" id="IPR050194">
    <property type="entry name" value="Glycosyltransferase_grp1"/>
</dbReference>
<feature type="domain" description="Glycosyltransferase subfamily 4-like N-terminal" evidence="2">
    <location>
        <begin position="16"/>
        <end position="172"/>
    </location>
</feature>
<proteinExistence type="predicted"/>
<sequence length="393" mass="43438">MPLRVLHVIHNLKREGAQTMVVNLATALDPEFTQAVIFPWRESGPYEHRLKQAKVPVIQPVSGTAPPLRTVVALRRVVREESIDVVHAHMSDSAILVALALAGTDVPFVVTHHSNRLLPKEGWAKHFLRRISSAWALRRAAFNIGVTPNVADQLKEEFSLPPDKVIHITNGVRIPPQAAVDAAHTARLENEERKKPWPRITTLGRLAPVKRQDIAIDAIHYLRDILPELSLRILGEGPLKPELADQIERRDLSSFVNLPGPTDDVADALRNTDIYVSTSAYEGLPVAVLEAMSWSLPVIATEVPGHRDVIHNGVDGCLVPFNNPQALAQEILRLCTAATERAGLGRAARERAVNDFSDTKMAAEYCETYRAGLKLSTRGKLIALTPIGRTHRR</sequence>
<evidence type="ECO:0000313" key="4">
    <source>
        <dbReference type="Proteomes" id="UP000611708"/>
    </source>
</evidence>
<name>A0ABS0HVL3_9HYPH</name>
<dbReference type="PANTHER" id="PTHR45947">
    <property type="entry name" value="SULFOQUINOVOSYL TRANSFERASE SQD2"/>
    <property type="match status" value="1"/>
</dbReference>
<dbReference type="Pfam" id="PF13439">
    <property type="entry name" value="Glyco_transf_4"/>
    <property type="match status" value="1"/>
</dbReference>
<dbReference type="InterPro" id="IPR028098">
    <property type="entry name" value="Glyco_trans_4-like_N"/>
</dbReference>
<comment type="caution">
    <text evidence="3">The sequence shown here is derived from an EMBL/GenBank/DDBJ whole genome shotgun (WGS) entry which is preliminary data.</text>
</comment>
<keyword evidence="4" id="KW-1185">Reference proteome</keyword>
<gene>
    <name evidence="3" type="ORF">I2H36_16010</name>
</gene>
<dbReference type="Gene3D" id="3.40.50.2000">
    <property type="entry name" value="Glycogen Phosphorylase B"/>
    <property type="match status" value="2"/>
</dbReference>
<dbReference type="Proteomes" id="UP000611708">
    <property type="component" value="Unassembled WGS sequence"/>
</dbReference>
<dbReference type="RefSeq" id="WP_196264911.1">
    <property type="nucleotide sequence ID" value="NZ_JADQDN010000009.1"/>
</dbReference>
<dbReference type="PANTHER" id="PTHR45947:SF3">
    <property type="entry name" value="SULFOQUINOVOSYL TRANSFERASE SQD2"/>
    <property type="match status" value="1"/>
</dbReference>
<dbReference type="InterPro" id="IPR001296">
    <property type="entry name" value="Glyco_trans_1"/>
</dbReference>
<dbReference type="SUPFAM" id="SSF53756">
    <property type="entry name" value="UDP-Glycosyltransferase/glycogen phosphorylase"/>
    <property type="match status" value="1"/>
</dbReference>
<dbReference type="EMBL" id="JADQDN010000009">
    <property type="protein sequence ID" value="MBF9197546.1"/>
    <property type="molecule type" value="Genomic_DNA"/>
</dbReference>
<evidence type="ECO:0000259" key="1">
    <source>
        <dbReference type="Pfam" id="PF00534"/>
    </source>
</evidence>
<accession>A0ABS0HVL3</accession>
<evidence type="ECO:0000259" key="2">
    <source>
        <dbReference type="Pfam" id="PF13439"/>
    </source>
</evidence>
<reference evidence="3 4" key="1">
    <citation type="submission" date="2020-11" db="EMBL/GenBank/DDBJ databases">
        <authorList>
            <person name="Kim M.K."/>
        </authorList>
    </citation>
    <scope>NUCLEOTIDE SEQUENCE [LARGE SCALE GENOMIC DNA]</scope>
    <source>
        <strain evidence="3 4">BT290</strain>
    </source>
</reference>
<dbReference type="Pfam" id="PF00534">
    <property type="entry name" value="Glycos_transf_1"/>
    <property type="match status" value="1"/>
</dbReference>
<organism evidence="3 4">
    <name type="scientific">Microvirga terrestris</name>
    <dbReference type="NCBI Taxonomy" id="2791024"/>
    <lineage>
        <taxon>Bacteria</taxon>
        <taxon>Pseudomonadati</taxon>
        <taxon>Pseudomonadota</taxon>
        <taxon>Alphaproteobacteria</taxon>
        <taxon>Hyphomicrobiales</taxon>
        <taxon>Methylobacteriaceae</taxon>
        <taxon>Microvirga</taxon>
    </lineage>
</organism>
<dbReference type="CDD" id="cd03811">
    <property type="entry name" value="GT4_GT28_WabH-like"/>
    <property type="match status" value="1"/>
</dbReference>
<feature type="domain" description="Glycosyl transferase family 1" evidence="1">
    <location>
        <begin position="195"/>
        <end position="351"/>
    </location>
</feature>